<evidence type="ECO:0000313" key="4">
    <source>
        <dbReference type="Proteomes" id="UP000002218"/>
    </source>
</evidence>
<dbReference type="Gene3D" id="3.20.80.10">
    <property type="entry name" value="Regulatory factor, effector binding domain"/>
    <property type="match status" value="1"/>
</dbReference>
<reference evidence="3 4" key="2">
    <citation type="journal article" date="2010" name="Stand. Genomic Sci.">
        <title>Complete genome sequence of Nakamurella multipartita type strain (Y-104).</title>
        <authorList>
            <person name="Tice H."/>
            <person name="Mayilraj S."/>
            <person name="Sims D."/>
            <person name="Lapidus A."/>
            <person name="Nolan M."/>
            <person name="Lucas S."/>
            <person name="Glavina Del Rio T."/>
            <person name="Copeland A."/>
            <person name="Cheng J.F."/>
            <person name="Meincke L."/>
            <person name="Bruce D."/>
            <person name="Goodwin L."/>
            <person name="Pitluck S."/>
            <person name="Ivanova N."/>
            <person name="Mavromatis K."/>
            <person name="Ovchinnikova G."/>
            <person name="Pati A."/>
            <person name="Chen A."/>
            <person name="Palaniappan K."/>
            <person name="Land M."/>
            <person name="Hauser L."/>
            <person name="Chang Y.J."/>
            <person name="Jeffries C.D."/>
            <person name="Detter J.C."/>
            <person name="Brettin T."/>
            <person name="Rohde M."/>
            <person name="Goker M."/>
            <person name="Bristow J."/>
            <person name="Eisen J.A."/>
            <person name="Markowitz V."/>
            <person name="Hugenholtz P."/>
            <person name="Kyrpides N.C."/>
            <person name="Klenk H.P."/>
            <person name="Chen F."/>
        </authorList>
    </citation>
    <scope>NUCLEOTIDE SEQUENCE [LARGE SCALE GENOMIC DNA]</scope>
    <source>
        <strain evidence="4">ATCC 700099 / DSM 44233 / CIP 104796 / JCM 9543 / NBRC 105858 / Y-104</strain>
    </source>
</reference>
<dbReference type="AlphaFoldDB" id="C8X6Z7"/>
<sequence>MTDPVTVLTVHPRSLAAVRCEVAPGEVSTAWGPAIGKVWDFIRSRPGLWTDGHNIFVYHHPDQPGAPIVCEFGVEVTGPFPPVGDVYATATLGGEAAVAVHRGRYDRMPETYRAITEWMAANRRESAGHSWEIYGDPTPDPSRTETTIVHLLK</sequence>
<evidence type="ECO:0000313" key="3">
    <source>
        <dbReference type="EMBL" id="ACV80895.1"/>
    </source>
</evidence>
<protein>
    <submittedName>
        <fullName evidence="3">Transcriptional activator ligand binding domain protein</fullName>
    </submittedName>
</protein>
<name>C8X6Z7_NAKMY</name>
<feature type="domain" description="AraC effector-binding" evidence="2">
    <location>
        <begin position="3"/>
        <end position="153"/>
    </location>
</feature>
<evidence type="ECO:0000256" key="1">
    <source>
        <dbReference type="SAM" id="MobiDB-lite"/>
    </source>
</evidence>
<dbReference type="eggNOG" id="COG4978">
    <property type="taxonomic scope" value="Bacteria"/>
</dbReference>
<dbReference type="Pfam" id="PF06445">
    <property type="entry name" value="GyrI-like"/>
    <property type="match status" value="1"/>
</dbReference>
<dbReference type="Proteomes" id="UP000002218">
    <property type="component" value="Chromosome"/>
</dbReference>
<dbReference type="InterPro" id="IPR010499">
    <property type="entry name" value="AraC_E-bd"/>
</dbReference>
<dbReference type="InParanoid" id="C8X6Z7"/>
<dbReference type="SMART" id="SM00871">
    <property type="entry name" value="AraC_E_bind"/>
    <property type="match status" value="1"/>
</dbReference>
<dbReference type="InterPro" id="IPR011256">
    <property type="entry name" value="Reg_factor_effector_dom_sf"/>
</dbReference>
<reference evidence="4" key="1">
    <citation type="submission" date="2009-09" db="EMBL/GenBank/DDBJ databases">
        <title>The complete genome of Nakamurella multipartita DSM 44233.</title>
        <authorList>
            <consortium name="US DOE Joint Genome Institute (JGI-PGF)"/>
            <person name="Lucas S."/>
            <person name="Copeland A."/>
            <person name="Lapidus A."/>
            <person name="Glavina del Rio T."/>
            <person name="Dalin E."/>
            <person name="Tice H."/>
            <person name="Bruce D."/>
            <person name="Goodwin L."/>
            <person name="Pitluck S."/>
            <person name="Kyrpides N."/>
            <person name="Mavromatis K."/>
            <person name="Ivanova N."/>
            <person name="Ovchinnikova G."/>
            <person name="Sims D."/>
            <person name="Meincke L."/>
            <person name="Brettin T."/>
            <person name="Detter J.C."/>
            <person name="Han C."/>
            <person name="Larimer F."/>
            <person name="Land M."/>
            <person name="Hauser L."/>
            <person name="Markowitz V."/>
            <person name="Cheng J.-F."/>
            <person name="Hugenholtz P."/>
            <person name="Woyke T."/>
            <person name="Wu D."/>
            <person name="Klenk H.-P."/>
            <person name="Eisen J.A."/>
        </authorList>
    </citation>
    <scope>NUCLEOTIDE SEQUENCE [LARGE SCALE GENOMIC DNA]</scope>
    <source>
        <strain evidence="4">ATCC 700099 / DSM 44233 / CIP 104796 / JCM 9543 / NBRC 105858 / Y-104</strain>
    </source>
</reference>
<organism evidence="3 4">
    <name type="scientific">Nakamurella multipartita (strain ATCC 700099 / DSM 44233 / CIP 104796 / JCM 9543 / NBRC 105858 / Y-104)</name>
    <name type="common">Microsphaera multipartita</name>
    <dbReference type="NCBI Taxonomy" id="479431"/>
    <lineage>
        <taxon>Bacteria</taxon>
        <taxon>Bacillati</taxon>
        <taxon>Actinomycetota</taxon>
        <taxon>Actinomycetes</taxon>
        <taxon>Nakamurellales</taxon>
        <taxon>Nakamurellaceae</taxon>
        <taxon>Nakamurella</taxon>
    </lineage>
</organism>
<keyword evidence="4" id="KW-1185">Reference proteome</keyword>
<dbReference type="KEGG" id="nml:Namu_4616"/>
<dbReference type="EMBL" id="CP001737">
    <property type="protein sequence ID" value="ACV80895.1"/>
    <property type="molecule type" value="Genomic_DNA"/>
</dbReference>
<accession>C8X6Z7</accession>
<dbReference type="OrthoDB" id="795001at2"/>
<evidence type="ECO:0000259" key="2">
    <source>
        <dbReference type="SMART" id="SM00871"/>
    </source>
</evidence>
<dbReference type="STRING" id="479431.Namu_4616"/>
<dbReference type="SUPFAM" id="SSF55136">
    <property type="entry name" value="Probable bacterial effector-binding domain"/>
    <property type="match status" value="1"/>
</dbReference>
<feature type="region of interest" description="Disordered" evidence="1">
    <location>
        <begin position="131"/>
        <end position="153"/>
    </location>
</feature>
<dbReference type="InterPro" id="IPR029442">
    <property type="entry name" value="GyrI-like"/>
</dbReference>
<proteinExistence type="predicted"/>
<dbReference type="RefSeq" id="WP_015749710.1">
    <property type="nucleotide sequence ID" value="NC_013235.1"/>
</dbReference>
<dbReference type="HOGENOM" id="CLU_113664_4_0_11"/>
<gene>
    <name evidence="3" type="ordered locus">Namu_4616</name>
</gene>